<evidence type="ECO:0000313" key="3">
    <source>
        <dbReference type="Proteomes" id="UP000314294"/>
    </source>
</evidence>
<comment type="caution">
    <text evidence="2">The sequence shown here is derived from an EMBL/GenBank/DDBJ whole genome shotgun (WGS) entry which is preliminary data.</text>
</comment>
<feature type="compositionally biased region" description="Basic and acidic residues" evidence="1">
    <location>
        <begin position="182"/>
        <end position="194"/>
    </location>
</feature>
<evidence type="ECO:0000256" key="1">
    <source>
        <dbReference type="SAM" id="MobiDB-lite"/>
    </source>
</evidence>
<dbReference type="EMBL" id="SRLO01000852">
    <property type="protein sequence ID" value="TNN45350.1"/>
    <property type="molecule type" value="Genomic_DNA"/>
</dbReference>
<gene>
    <name evidence="2" type="ORF">EYF80_044454</name>
</gene>
<dbReference type="AlphaFoldDB" id="A0A4Z2FWR3"/>
<feature type="region of interest" description="Disordered" evidence="1">
    <location>
        <begin position="173"/>
        <end position="216"/>
    </location>
</feature>
<keyword evidence="3" id="KW-1185">Reference proteome</keyword>
<name>A0A4Z2FWR3_9TELE</name>
<evidence type="ECO:0000313" key="2">
    <source>
        <dbReference type="EMBL" id="TNN45350.1"/>
    </source>
</evidence>
<organism evidence="2 3">
    <name type="scientific">Liparis tanakae</name>
    <name type="common">Tanaka's snailfish</name>
    <dbReference type="NCBI Taxonomy" id="230148"/>
    <lineage>
        <taxon>Eukaryota</taxon>
        <taxon>Metazoa</taxon>
        <taxon>Chordata</taxon>
        <taxon>Craniata</taxon>
        <taxon>Vertebrata</taxon>
        <taxon>Euteleostomi</taxon>
        <taxon>Actinopterygii</taxon>
        <taxon>Neopterygii</taxon>
        <taxon>Teleostei</taxon>
        <taxon>Neoteleostei</taxon>
        <taxon>Acanthomorphata</taxon>
        <taxon>Eupercaria</taxon>
        <taxon>Perciformes</taxon>
        <taxon>Cottioidei</taxon>
        <taxon>Cottales</taxon>
        <taxon>Liparidae</taxon>
        <taxon>Liparis</taxon>
    </lineage>
</organism>
<proteinExistence type="predicted"/>
<dbReference type="Proteomes" id="UP000314294">
    <property type="component" value="Unassembled WGS sequence"/>
</dbReference>
<sequence length="266" mass="28702">MREKERDLMPDLILSIRLFPGGGRLVRLRKTKDVDVVEGPRPQTSQPVRGAVRPDWDLPTSAIRGVVDGVRCETCLSLCGALPAGFAPLDGPNVDSVEDTGPQASQHVRGAVRADWDLLTRALWRAVGEEVAIDLCLGVIPRHPEAGLCFISRQDVSRSVQLCEGSHDKKASRQQQLLTFNSKDEETGEHRRTASPDVDGVERSGPQAQQSVRGAVASHGDLGAGASGRGVAQHVAADVRLDQIPRNRGRVLGYFSGDQLGRSIDV</sequence>
<reference evidence="2 3" key="1">
    <citation type="submission" date="2019-03" db="EMBL/GenBank/DDBJ databases">
        <title>First draft genome of Liparis tanakae, snailfish: a comprehensive survey of snailfish specific genes.</title>
        <authorList>
            <person name="Kim W."/>
            <person name="Song I."/>
            <person name="Jeong J.-H."/>
            <person name="Kim D."/>
            <person name="Kim S."/>
            <person name="Ryu S."/>
            <person name="Song J.Y."/>
            <person name="Lee S.K."/>
        </authorList>
    </citation>
    <scope>NUCLEOTIDE SEQUENCE [LARGE SCALE GENOMIC DNA]</scope>
    <source>
        <tissue evidence="2">Muscle</tissue>
    </source>
</reference>
<protein>
    <submittedName>
        <fullName evidence="2">Uncharacterized protein</fullName>
    </submittedName>
</protein>
<accession>A0A4Z2FWR3</accession>